<evidence type="ECO:0000256" key="3">
    <source>
        <dbReference type="ARBA" id="ARBA00022692"/>
    </source>
</evidence>
<dbReference type="Pfam" id="PF02690">
    <property type="entry name" value="Na_Pi_cotrans"/>
    <property type="match status" value="2"/>
</dbReference>
<dbReference type="Proteomes" id="UP001145094">
    <property type="component" value="Unassembled WGS sequence"/>
</dbReference>
<organism evidence="8 10">
    <name type="scientific">Sellimonas catena</name>
    <dbReference type="NCBI Taxonomy" id="2994035"/>
    <lineage>
        <taxon>Bacteria</taxon>
        <taxon>Bacillati</taxon>
        <taxon>Bacillota</taxon>
        <taxon>Clostridia</taxon>
        <taxon>Lachnospirales</taxon>
        <taxon>Lachnospiraceae</taxon>
        <taxon>Sellimonas</taxon>
    </lineage>
</organism>
<dbReference type="Gene3D" id="1.20.58.220">
    <property type="entry name" value="Phosphate transport system protein phou homolog 2, domain 2"/>
    <property type="match status" value="1"/>
</dbReference>
<evidence type="ECO:0000313" key="8">
    <source>
        <dbReference type="EMBL" id="GLG05781.1"/>
    </source>
</evidence>
<feature type="transmembrane region" description="Helical" evidence="6">
    <location>
        <begin position="48"/>
        <end position="81"/>
    </location>
</feature>
<dbReference type="NCBIfam" id="TIGR00704">
    <property type="entry name" value="NaPi_cotrn_rel"/>
    <property type="match status" value="1"/>
</dbReference>
<comment type="caution">
    <text evidence="8">The sequence shown here is derived from an EMBL/GenBank/DDBJ whole genome shotgun (WGS) entry which is preliminary data.</text>
</comment>
<dbReference type="GO" id="GO:0005436">
    <property type="term" value="F:sodium:phosphate symporter activity"/>
    <property type="evidence" value="ECO:0007669"/>
    <property type="project" value="InterPro"/>
</dbReference>
<evidence type="ECO:0000313" key="9">
    <source>
        <dbReference type="EMBL" id="GLG89239.1"/>
    </source>
</evidence>
<comment type="subcellular location">
    <subcellularLocation>
        <location evidence="1">Cell membrane</location>
        <topology evidence="1">Multi-pass membrane protein</topology>
    </subcellularLocation>
</comment>
<dbReference type="RefSeq" id="WP_087167210.1">
    <property type="nucleotide sequence ID" value="NZ_BSBO01000037.1"/>
</dbReference>
<feature type="transmembrane region" description="Helical" evidence="6">
    <location>
        <begin position="161"/>
        <end position="187"/>
    </location>
</feature>
<feature type="transmembrane region" description="Helical" evidence="6">
    <location>
        <begin position="102"/>
        <end position="123"/>
    </location>
</feature>
<reference evidence="9" key="3">
    <citation type="submission" date="2022-11" db="EMBL/GenBank/DDBJ databases">
        <title>Draft genome sequence of Sellimonas catena strain 18CBH55.</title>
        <authorList>
            <person name="Atsushi H."/>
            <person name="Moriya O."/>
            <person name="Mitsuo S."/>
        </authorList>
    </citation>
    <scope>NUCLEOTIDE SEQUENCE</scope>
    <source>
        <strain evidence="9">18CBH55</strain>
    </source>
</reference>
<keyword evidence="10" id="KW-1185">Reference proteome</keyword>
<reference evidence="8 10" key="5">
    <citation type="journal article" date="2023" name="Int. J. Syst. Evol. Microbiol.">
        <title>Sellimonas catena sp. nov., isolated from human faeces.</title>
        <authorList>
            <person name="Hisatomi A."/>
            <person name="Ohkuma M."/>
            <person name="Sakamoto M."/>
        </authorList>
    </citation>
    <scope>NUCLEOTIDE SEQUENCE [LARGE SCALE GENOMIC DNA]</scope>
    <source>
        <strain evidence="8 10">12EGH17</strain>
        <strain evidence="9">18CBH55</strain>
    </source>
</reference>
<evidence type="ECO:0000256" key="1">
    <source>
        <dbReference type="ARBA" id="ARBA00004651"/>
    </source>
</evidence>
<dbReference type="EMBL" id="BSCH01000003">
    <property type="protein sequence ID" value="GLG89239.1"/>
    <property type="molecule type" value="Genomic_DNA"/>
</dbReference>
<feature type="domain" description="PhoU" evidence="7">
    <location>
        <begin position="455"/>
        <end position="539"/>
    </location>
</feature>
<reference evidence="9" key="4">
    <citation type="submission" date="2022-11" db="EMBL/GenBank/DDBJ databases">
        <title>Draft genome sequence of Sellimonas catena strain 18CBH55.</title>
        <authorList>
            <person name="Hisatomi A."/>
            <person name="Ohkuma M."/>
            <person name="Sakamoto M."/>
        </authorList>
    </citation>
    <scope>NUCLEOTIDE SEQUENCE</scope>
    <source>
        <strain evidence="9">18CBH55</strain>
    </source>
</reference>
<reference evidence="8" key="2">
    <citation type="submission" date="2022-11" db="EMBL/GenBank/DDBJ databases">
        <title>Draft genome sequence of Sellimonas catena strain 12EGH17.</title>
        <authorList>
            <person name="Hisatomi A."/>
            <person name="Ohkuma M."/>
            <person name="Sakamoto M."/>
        </authorList>
    </citation>
    <scope>NUCLEOTIDE SEQUENCE</scope>
    <source>
        <strain evidence="8">12EGH17</strain>
    </source>
</reference>
<dbReference type="NCBIfam" id="NF037997">
    <property type="entry name" value="Na_Pi_symport"/>
    <property type="match status" value="1"/>
</dbReference>
<dbReference type="Pfam" id="PF01895">
    <property type="entry name" value="PhoU"/>
    <property type="match status" value="2"/>
</dbReference>
<proteinExistence type="predicted"/>
<evidence type="ECO:0000256" key="5">
    <source>
        <dbReference type="ARBA" id="ARBA00023136"/>
    </source>
</evidence>
<feature type="transmembrane region" description="Helical" evidence="6">
    <location>
        <begin position="284"/>
        <end position="305"/>
    </location>
</feature>
<dbReference type="PANTHER" id="PTHR10010">
    <property type="entry name" value="SOLUTE CARRIER FAMILY 34 SODIUM PHOSPHATE , MEMBER 2-RELATED"/>
    <property type="match status" value="1"/>
</dbReference>
<dbReference type="InterPro" id="IPR026022">
    <property type="entry name" value="PhoU_dom"/>
</dbReference>
<sequence length="545" mass="59092">MKPEYVFMLLGGLGLFLCGMQMMSSNLEAVAGDRLKGILEKLTSNRILGVLVGAVITAVIQSSSATTVMVVGFVNSGLMTLRQAVWIIMGANIGTTITGQLVALDIGTIAPLFAFAGIAIGMFSKKRNVQNVGSIIAGLGVLFIGLGMMSDAMVPMRDSEMFVNALTSFSNPLIGILAGAVFTAVIQSSSASVGILQALALSGLIDIHSAVFVLFGQNIGTCITSLIASVGMNRNAKRTTVIHFMFNVIGTIIFVTLCLVTPLTDVVAGWTPGHPASQIANMHTLFNVVTTIILMPFGNGLASLAEKILPDQKEEARIQPDDEQWLNEIMSSQHVLGSSAIAVNSLMENVGSMYTLARENVVKGFDMILTGDDSRFAEVEETENTIDLYNINISRRLSRVLAIEHSPAETKKLNSIFQIVGNVERVGDHAMNFAEHAASIKKKGLKLSEETIGELKEMREQCRKAFERMELSGQTDPTQLLVDAVSFERAVDDITERCRNRQVERIHSHACEIESAVLYSEILIDYERIGDHMRNIAEAYAQQNA</sequence>
<gene>
    <name evidence="8" type="ORF">Selli1_29550</name>
    <name evidence="9" type="ORF">Selli2_06660</name>
</gene>
<feature type="domain" description="PhoU" evidence="7">
    <location>
        <begin position="352"/>
        <end position="436"/>
    </location>
</feature>
<protein>
    <submittedName>
        <fullName evidence="8">Na/Pi cotransporter</fullName>
    </submittedName>
</protein>
<feature type="transmembrane region" description="Helical" evidence="6">
    <location>
        <begin position="244"/>
        <end position="264"/>
    </location>
</feature>
<accession>A0A9W6C616</accession>
<dbReference type="SUPFAM" id="SSF109755">
    <property type="entry name" value="PhoU-like"/>
    <property type="match status" value="1"/>
</dbReference>
<evidence type="ECO:0000256" key="2">
    <source>
        <dbReference type="ARBA" id="ARBA00022475"/>
    </source>
</evidence>
<evidence type="ECO:0000256" key="6">
    <source>
        <dbReference type="SAM" id="Phobius"/>
    </source>
</evidence>
<dbReference type="InterPro" id="IPR038078">
    <property type="entry name" value="PhoU-like_sf"/>
</dbReference>
<evidence type="ECO:0000259" key="7">
    <source>
        <dbReference type="Pfam" id="PF01895"/>
    </source>
</evidence>
<feature type="transmembrane region" description="Helical" evidence="6">
    <location>
        <begin position="207"/>
        <end position="232"/>
    </location>
</feature>
<name>A0A9W6C616_9FIRM</name>
<keyword evidence="4 6" id="KW-1133">Transmembrane helix</keyword>
<dbReference type="Proteomes" id="UP001145145">
    <property type="component" value="Unassembled WGS sequence"/>
</dbReference>
<dbReference type="EMBL" id="BSBO01000037">
    <property type="protein sequence ID" value="GLG05781.1"/>
    <property type="molecule type" value="Genomic_DNA"/>
</dbReference>
<evidence type="ECO:0000256" key="4">
    <source>
        <dbReference type="ARBA" id="ARBA00022989"/>
    </source>
</evidence>
<dbReference type="GO" id="GO:0005886">
    <property type="term" value="C:plasma membrane"/>
    <property type="evidence" value="ECO:0007669"/>
    <property type="project" value="UniProtKB-SubCell"/>
</dbReference>
<feature type="transmembrane region" description="Helical" evidence="6">
    <location>
        <begin position="129"/>
        <end position="149"/>
    </location>
</feature>
<dbReference type="PANTHER" id="PTHR10010:SF46">
    <property type="entry name" value="SODIUM-DEPENDENT PHOSPHATE TRANSPORT PROTEIN 2B"/>
    <property type="match status" value="1"/>
</dbReference>
<dbReference type="InterPro" id="IPR003841">
    <property type="entry name" value="Na/Pi_transpt"/>
</dbReference>
<dbReference type="AlphaFoldDB" id="A0A9W6C616"/>
<keyword evidence="2" id="KW-1003">Cell membrane</keyword>
<dbReference type="InterPro" id="IPR004633">
    <property type="entry name" value="NaPi_cotrn-rel/YqeW-like"/>
</dbReference>
<evidence type="ECO:0000313" key="10">
    <source>
        <dbReference type="Proteomes" id="UP001145145"/>
    </source>
</evidence>
<keyword evidence="3 6" id="KW-0812">Transmembrane</keyword>
<keyword evidence="5 6" id="KW-0472">Membrane</keyword>
<dbReference type="GO" id="GO:0044341">
    <property type="term" value="P:sodium-dependent phosphate transport"/>
    <property type="evidence" value="ECO:0007669"/>
    <property type="project" value="InterPro"/>
</dbReference>
<reference evidence="8" key="1">
    <citation type="submission" date="2022-11" db="EMBL/GenBank/DDBJ databases">
        <title>Draft genome sequence of Sellimonas catena strain 12EGH17.</title>
        <authorList>
            <person name="Atsushi H."/>
            <person name="Moriya O."/>
            <person name="Mitsuo S."/>
        </authorList>
    </citation>
    <scope>NUCLEOTIDE SEQUENCE</scope>
    <source>
        <strain evidence="8">12EGH17</strain>
    </source>
</reference>